<reference evidence="2 3" key="1">
    <citation type="submission" date="2016-09" db="EMBL/GenBank/DDBJ databases">
        <title>Streptomyces fradiae DSM40063, a candidate organism with high potential of specific P450 cytochromes.</title>
        <authorList>
            <person name="Grumaz C."/>
            <person name="Vainshtein Y."/>
            <person name="Kirstahler P."/>
            <person name="Sohn K."/>
        </authorList>
    </citation>
    <scope>NUCLEOTIDE SEQUENCE [LARGE SCALE GENOMIC DNA]</scope>
    <source>
        <strain evidence="2 3">DSM 40063</strain>
    </source>
</reference>
<dbReference type="AlphaFoldDB" id="A0A1Y2NPZ1"/>
<organism evidence="2 3">
    <name type="scientific">Streptomyces fradiae ATCC 10745 = DSM 40063</name>
    <dbReference type="NCBI Taxonomy" id="1319510"/>
    <lineage>
        <taxon>Bacteria</taxon>
        <taxon>Bacillati</taxon>
        <taxon>Actinomycetota</taxon>
        <taxon>Actinomycetes</taxon>
        <taxon>Kitasatosporales</taxon>
        <taxon>Streptomycetaceae</taxon>
        <taxon>Streptomyces</taxon>
    </lineage>
</organism>
<name>A0A1Y2NPZ1_STRFR</name>
<gene>
    <name evidence="2" type="ORF">BG846_04829</name>
</gene>
<evidence type="ECO:0000256" key="1">
    <source>
        <dbReference type="SAM" id="MobiDB-lite"/>
    </source>
</evidence>
<evidence type="ECO:0000313" key="2">
    <source>
        <dbReference type="EMBL" id="OSY49536.1"/>
    </source>
</evidence>
<feature type="region of interest" description="Disordered" evidence="1">
    <location>
        <begin position="58"/>
        <end position="78"/>
    </location>
</feature>
<proteinExistence type="predicted"/>
<evidence type="ECO:0000313" key="3">
    <source>
        <dbReference type="Proteomes" id="UP000194318"/>
    </source>
</evidence>
<accession>A0A1Y2NPZ1</accession>
<dbReference type="Proteomes" id="UP000194318">
    <property type="component" value="Unassembled WGS sequence"/>
</dbReference>
<comment type="caution">
    <text evidence="2">The sequence shown here is derived from an EMBL/GenBank/DDBJ whole genome shotgun (WGS) entry which is preliminary data.</text>
</comment>
<sequence length="123" mass="12485">MPSPKAGLPSAAYAATCPRANTSVAGVTVLPAACSGAMNDGVPMVTPLLVSEVASAARAMPKSMTRGPSEARRTLPGFRSRWTMPAPWMTWRASAMPATSSSTVSTGMGPCLCTASAREGPGT</sequence>
<dbReference type="EMBL" id="MIFZ01000317">
    <property type="protein sequence ID" value="OSY49536.1"/>
    <property type="molecule type" value="Genomic_DNA"/>
</dbReference>
<dbReference type="AntiFam" id="ANF00109">
    <property type="entry name" value="Shadow ORF (opposite afsK)"/>
</dbReference>
<protein>
    <submittedName>
        <fullName evidence="2">Uncharacterized protein</fullName>
    </submittedName>
</protein>